<keyword evidence="2 8" id="KW-0328">Glycosyltransferase</keyword>
<keyword evidence="10" id="KW-1185">Reference proteome</keyword>
<evidence type="ECO:0000256" key="1">
    <source>
        <dbReference type="ARBA" id="ARBA00004477"/>
    </source>
</evidence>
<dbReference type="Pfam" id="PF03901">
    <property type="entry name" value="Glyco_transf_22"/>
    <property type="match status" value="1"/>
</dbReference>
<accession>A0A177BB96</accession>
<comment type="caution">
    <text evidence="8">Lacks conserved residue(s) required for the propagation of feature annotation.</text>
</comment>
<evidence type="ECO:0000313" key="9">
    <source>
        <dbReference type="EMBL" id="OAF70912.1"/>
    </source>
</evidence>
<keyword evidence="5 8" id="KW-0256">Endoplasmic reticulum</keyword>
<dbReference type="GO" id="GO:0006506">
    <property type="term" value="P:GPI anchor biosynthetic process"/>
    <property type="evidence" value="ECO:0007669"/>
    <property type="project" value="TreeGrafter"/>
</dbReference>
<evidence type="ECO:0000313" key="10">
    <source>
        <dbReference type="Proteomes" id="UP000078046"/>
    </source>
</evidence>
<dbReference type="EC" id="2.4.1.-" evidence="8"/>
<keyword evidence="3" id="KW-0808">Transferase</keyword>
<evidence type="ECO:0000256" key="7">
    <source>
        <dbReference type="ARBA" id="ARBA00023136"/>
    </source>
</evidence>
<keyword evidence="6 8" id="KW-1133">Transmembrane helix</keyword>
<dbReference type="PANTHER" id="PTHR22760">
    <property type="entry name" value="GLYCOSYLTRANSFERASE"/>
    <property type="match status" value="1"/>
</dbReference>
<dbReference type="PANTHER" id="PTHR22760:SF4">
    <property type="entry name" value="GPI MANNOSYLTRANSFERASE 3"/>
    <property type="match status" value="1"/>
</dbReference>
<sequence length="232" mass="26887">MIYAKLIIFRLLNSLLIQTSFVPDEHWQSVEVAYKMVYGIGHLTWEWNQSLRSIIYPGFYALIFGFLKITGLDCNLLMIQLPRIFQSVMTATGDYLLFKYTQKNYSHSIANIALFLQCTSWFTLFMSPRTLVNSIDWFFTILALYFIGTKYTFVLSVAIAPLALLNIYKNGNILTSLKIYSIVGGLHLEKIENCWFKFEPSSHDGRFQLMEGMYFLKNLSVNDNDNPSLMQI</sequence>
<evidence type="ECO:0000256" key="4">
    <source>
        <dbReference type="ARBA" id="ARBA00022692"/>
    </source>
</evidence>
<dbReference type="EMBL" id="LWCA01000099">
    <property type="protein sequence ID" value="OAF70912.1"/>
    <property type="molecule type" value="Genomic_DNA"/>
</dbReference>
<name>A0A177BB96_9BILA</name>
<protein>
    <recommendedName>
        <fullName evidence="8">Mannosyltransferase</fullName>
        <ecNumber evidence="8">2.4.1.-</ecNumber>
    </recommendedName>
</protein>
<dbReference type="GO" id="GO:0000026">
    <property type="term" value="F:alpha-1,2-mannosyltransferase activity"/>
    <property type="evidence" value="ECO:0007669"/>
    <property type="project" value="TreeGrafter"/>
</dbReference>
<comment type="subcellular location">
    <subcellularLocation>
        <location evidence="1 8">Endoplasmic reticulum membrane</location>
        <topology evidence="1 8">Multi-pass membrane protein</topology>
    </subcellularLocation>
</comment>
<evidence type="ECO:0000256" key="2">
    <source>
        <dbReference type="ARBA" id="ARBA00022676"/>
    </source>
</evidence>
<proteinExistence type="inferred from homology"/>
<dbReference type="AlphaFoldDB" id="A0A177BB96"/>
<feature type="transmembrane region" description="Helical" evidence="8">
    <location>
        <begin position="108"/>
        <end position="125"/>
    </location>
</feature>
<dbReference type="GO" id="GO:0005789">
    <property type="term" value="C:endoplasmic reticulum membrane"/>
    <property type="evidence" value="ECO:0007669"/>
    <property type="project" value="UniProtKB-SubCell"/>
</dbReference>
<comment type="similarity">
    <text evidence="8">Belongs to the glycosyltransferase 22 family.</text>
</comment>
<organism evidence="9 10">
    <name type="scientific">Intoshia linei</name>
    <dbReference type="NCBI Taxonomy" id="1819745"/>
    <lineage>
        <taxon>Eukaryota</taxon>
        <taxon>Metazoa</taxon>
        <taxon>Spiralia</taxon>
        <taxon>Lophotrochozoa</taxon>
        <taxon>Mesozoa</taxon>
        <taxon>Orthonectida</taxon>
        <taxon>Rhopaluridae</taxon>
        <taxon>Intoshia</taxon>
    </lineage>
</organism>
<evidence type="ECO:0000256" key="8">
    <source>
        <dbReference type="RuleBase" id="RU363075"/>
    </source>
</evidence>
<gene>
    <name evidence="9" type="ORF">A3Q56_01338</name>
</gene>
<evidence type="ECO:0000256" key="5">
    <source>
        <dbReference type="ARBA" id="ARBA00022824"/>
    </source>
</evidence>
<keyword evidence="4 8" id="KW-0812">Transmembrane</keyword>
<evidence type="ECO:0000256" key="3">
    <source>
        <dbReference type="ARBA" id="ARBA00022679"/>
    </source>
</evidence>
<evidence type="ECO:0000256" key="6">
    <source>
        <dbReference type="ARBA" id="ARBA00022989"/>
    </source>
</evidence>
<reference evidence="9 10" key="1">
    <citation type="submission" date="2016-04" db="EMBL/GenBank/DDBJ databases">
        <title>The genome of Intoshia linei affirms orthonectids as highly simplified spiralians.</title>
        <authorList>
            <person name="Mikhailov K.V."/>
            <person name="Slusarev G.S."/>
            <person name="Nikitin M.A."/>
            <person name="Logacheva M.D."/>
            <person name="Penin A."/>
            <person name="Aleoshin V."/>
            <person name="Panchin Y.V."/>
        </authorList>
    </citation>
    <scope>NUCLEOTIDE SEQUENCE [LARGE SCALE GENOMIC DNA]</scope>
    <source>
        <strain evidence="9">Intl2013</strain>
        <tissue evidence="9">Whole animal</tissue>
    </source>
</reference>
<feature type="transmembrane region" description="Helical" evidence="8">
    <location>
        <begin position="137"/>
        <end position="168"/>
    </location>
</feature>
<keyword evidence="7 8" id="KW-0472">Membrane</keyword>
<dbReference type="OrthoDB" id="416834at2759"/>
<comment type="caution">
    <text evidence="9">The sequence shown here is derived from an EMBL/GenBank/DDBJ whole genome shotgun (WGS) entry which is preliminary data.</text>
</comment>
<dbReference type="Proteomes" id="UP000078046">
    <property type="component" value="Unassembled WGS sequence"/>
</dbReference>
<dbReference type="InterPro" id="IPR005599">
    <property type="entry name" value="GPI_mannosylTrfase"/>
</dbReference>